<evidence type="ECO:0000256" key="2">
    <source>
        <dbReference type="SAM" id="SignalP"/>
    </source>
</evidence>
<sequence>MVAALVAALAACSPAMQVSGPSRQAAPAPIRGYGVPGVDGPDLASMLRSCDALTGRSAESPSAADQDLRTRCDQMRRTMGTQPGNSVRAGP</sequence>
<dbReference type="EMBL" id="QLIX01000056">
    <property type="protein sequence ID" value="RAI54113.1"/>
    <property type="molecule type" value="Genomic_DNA"/>
</dbReference>
<feature type="compositionally biased region" description="Basic and acidic residues" evidence="1">
    <location>
        <begin position="66"/>
        <end position="76"/>
    </location>
</feature>
<evidence type="ECO:0000313" key="4">
    <source>
        <dbReference type="Proteomes" id="UP000249065"/>
    </source>
</evidence>
<dbReference type="Proteomes" id="UP000249065">
    <property type="component" value="Unassembled WGS sequence"/>
</dbReference>
<feature type="chain" id="PRO_5016327146" description="Secreted protein" evidence="2">
    <location>
        <begin position="18"/>
        <end position="91"/>
    </location>
</feature>
<feature type="region of interest" description="Disordered" evidence="1">
    <location>
        <begin position="55"/>
        <end position="91"/>
    </location>
</feature>
<dbReference type="AlphaFoldDB" id="A0A327LVA5"/>
<organism evidence="3 4">
    <name type="scientific">Roseicella frigidaeris</name>
    <dbReference type="NCBI Taxonomy" id="2230885"/>
    <lineage>
        <taxon>Bacteria</taxon>
        <taxon>Pseudomonadati</taxon>
        <taxon>Pseudomonadota</taxon>
        <taxon>Alphaproteobacteria</taxon>
        <taxon>Acetobacterales</taxon>
        <taxon>Roseomonadaceae</taxon>
        <taxon>Roseicella</taxon>
    </lineage>
</organism>
<protein>
    <recommendedName>
        <fullName evidence="5">Secreted protein</fullName>
    </recommendedName>
</protein>
<evidence type="ECO:0000313" key="3">
    <source>
        <dbReference type="EMBL" id="RAI54113.1"/>
    </source>
</evidence>
<keyword evidence="2" id="KW-0732">Signal</keyword>
<evidence type="ECO:0000256" key="1">
    <source>
        <dbReference type="SAM" id="MobiDB-lite"/>
    </source>
</evidence>
<proteinExistence type="predicted"/>
<feature type="region of interest" description="Disordered" evidence="1">
    <location>
        <begin position="15"/>
        <end position="34"/>
    </location>
</feature>
<name>A0A327LVA5_9PROT</name>
<feature type="signal peptide" evidence="2">
    <location>
        <begin position="1"/>
        <end position="17"/>
    </location>
</feature>
<reference evidence="4" key="1">
    <citation type="submission" date="2018-06" db="EMBL/GenBank/DDBJ databases">
        <authorList>
            <person name="Khan S.A."/>
        </authorList>
    </citation>
    <scope>NUCLEOTIDE SEQUENCE [LARGE SCALE GENOMIC DNA]</scope>
    <source>
        <strain evidence="4">DB-1506</strain>
    </source>
</reference>
<gene>
    <name evidence="3" type="ORF">DOO78_26380</name>
</gene>
<accession>A0A327LVA5</accession>
<evidence type="ECO:0008006" key="5">
    <source>
        <dbReference type="Google" id="ProtNLM"/>
    </source>
</evidence>
<comment type="caution">
    <text evidence="3">The sequence shown here is derived from an EMBL/GenBank/DDBJ whole genome shotgun (WGS) entry which is preliminary data.</text>
</comment>
<keyword evidence="4" id="KW-1185">Reference proteome</keyword>